<reference evidence="3" key="1">
    <citation type="journal article" date="2016" name="Nat. Genet.">
        <title>A high-quality carrot genome assembly provides new insights into carotenoid accumulation and asterid genome evolution.</title>
        <authorList>
            <person name="Iorizzo M."/>
            <person name="Ellison S."/>
            <person name="Senalik D."/>
            <person name="Zeng P."/>
            <person name="Satapoomin P."/>
            <person name="Huang J."/>
            <person name="Bowman M."/>
            <person name="Iovene M."/>
            <person name="Sanseverino W."/>
            <person name="Cavagnaro P."/>
            <person name="Yildiz M."/>
            <person name="Macko-Podgorni A."/>
            <person name="Moranska E."/>
            <person name="Grzebelus E."/>
            <person name="Grzebelus D."/>
            <person name="Ashrafi H."/>
            <person name="Zheng Z."/>
            <person name="Cheng S."/>
            <person name="Spooner D."/>
            <person name="Van Deynze A."/>
            <person name="Simon P."/>
        </authorList>
    </citation>
    <scope>NUCLEOTIDE SEQUENCE</scope>
    <source>
        <tissue evidence="3">Leaf</tissue>
    </source>
</reference>
<dbReference type="EMBL" id="CP093343">
    <property type="protein sequence ID" value="WOG81872.1"/>
    <property type="molecule type" value="Genomic_DNA"/>
</dbReference>
<feature type="region of interest" description="Disordered" evidence="1">
    <location>
        <begin position="183"/>
        <end position="230"/>
    </location>
</feature>
<sequence length="230" mass="26125">MSTTTTLYLHHHGDFTKPPNVKYVGGKTEIIKDFDVDMFSFRDLEEFAEKYAYDVSSSLVNFKCNGYSFEKGMRVIYDDNSVRDLIKICMPYGRIELYVDHFDLDLDEVIDYPNEGGDPVEANMGGNDEFSDDTDESDPEYKGSSETEESEDESFVPDEYGSDNEMNAIRENCKKFKQGLVDSMNIPNENVGEESEYDSENEILRSLSSSSEDENAKIGYVGPPNPKKKC</sequence>
<proteinExistence type="predicted"/>
<gene>
    <name evidence="3" type="ORF">DCAR_0101027</name>
</gene>
<feature type="compositionally biased region" description="Acidic residues" evidence="1">
    <location>
        <begin position="191"/>
        <end position="201"/>
    </location>
</feature>
<keyword evidence="4" id="KW-1185">Reference proteome</keyword>
<protein>
    <recommendedName>
        <fullName evidence="2">PB1-like domain-containing protein</fullName>
    </recommendedName>
</protein>
<feature type="compositionally biased region" description="Acidic residues" evidence="1">
    <location>
        <begin position="129"/>
        <end position="138"/>
    </location>
</feature>
<evidence type="ECO:0000313" key="3">
    <source>
        <dbReference type="EMBL" id="WOG81872.1"/>
    </source>
</evidence>
<evidence type="ECO:0000259" key="2">
    <source>
        <dbReference type="Pfam" id="PF26130"/>
    </source>
</evidence>
<name>A0AAF1AIP3_DAUCS</name>
<feature type="region of interest" description="Disordered" evidence="1">
    <location>
        <begin position="113"/>
        <end position="167"/>
    </location>
</feature>
<organism evidence="3 4">
    <name type="scientific">Daucus carota subsp. sativus</name>
    <name type="common">Carrot</name>
    <dbReference type="NCBI Taxonomy" id="79200"/>
    <lineage>
        <taxon>Eukaryota</taxon>
        <taxon>Viridiplantae</taxon>
        <taxon>Streptophyta</taxon>
        <taxon>Embryophyta</taxon>
        <taxon>Tracheophyta</taxon>
        <taxon>Spermatophyta</taxon>
        <taxon>Magnoliopsida</taxon>
        <taxon>eudicotyledons</taxon>
        <taxon>Gunneridae</taxon>
        <taxon>Pentapetalae</taxon>
        <taxon>asterids</taxon>
        <taxon>campanulids</taxon>
        <taxon>Apiales</taxon>
        <taxon>Apiaceae</taxon>
        <taxon>Apioideae</taxon>
        <taxon>Scandiceae</taxon>
        <taxon>Daucinae</taxon>
        <taxon>Daucus</taxon>
        <taxon>Daucus sect. Daucus</taxon>
    </lineage>
</organism>
<reference evidence="3" key="2">
    <citation type="submission" date="2022-03" db="EMBL/GenBank/DDBJ databases">
        <title>Draft title - Genomic analysis of global carrot germplasm unveils the trajectory of domestication and the origin of high carotenoid orange carrot.</title>
        <authorList>
            <person name="Iorizzo M."/>
            <person name="Ellison S."/>
            <person name="Senalik D."/>
            <person name="Macko-Podgorni A."/>
            <person name="Grzebelus D."/>
            <person name="Bostan H."/>
            <person name="Rolling W."/>
            <person name="Curaba J."/>
            <person name="Simon P."/>
        </authorList>
    </citation>
    <scope>NUCLEOTIDE SEQUENCE</scope>
    <source>
        <tissue evidence="3">Leaf</tissue>
    </source>
</reference>
<evidence type="ECO:0000313" key="4">
    <source>
        <dbReference type="Proteomes" id="UP000077755"/>
    </source>
</evidence>
<feature type="domain" description="PB1-like" evidence="2">
    <location>
        <begin position="1"/>
        <end position="101"/>
    </location>
</feature>
<dbReference type="AlphaFoldDB" id="A0AAF1AIP3"/>
<feature type="compositionally biased region" description="Acidic residues" evidence="1">
    <location>
        <begin position="146"/>
        <end position="162"/>
    </location>
</feature>
<dbReference type="Proteomes" id="UP000077755">
    <property type="component" value="Chromosome 1"/>
</dbReference>
<dbReference type="Pfam" id="PF26130">
    <property type="entry name" value="PB1-like"/>
    <property type="match status" value="1"/>
</dbReference>
<accession>A0AAF1AIP3</accession>
<dbReference type="InterPro" id="IPR058594">
    <property type="entry name" value="PB1-like_dom_pln"/>
</dbReference>
<evidence type="ECO:0000256" key="1">
    <source>
        <dbReference type="SAM" id="MobiDB-lite"/>
    </source>
</evidence>